<sequence length="321" mass="35534">MSDMEEGTLSAEAEAYFSSSGEVMPEDKPDTETAQPETSAVQEPQQPENPAVDGDSAEQDGDPNRTVPYGALHKERSKRKELEAKLQAEATEKAVLADRWNMLTQAMQQQNAPAVDDDPEPDPTVDIFAHTHWQSRQNKKMLDQLQERETQAAQQQQAQGQERAVADYWHHTSQEFSAQTPDYNDAIKYLSDTRDKQLQSMAAAYPQFQTQEGRNSQMNAELRDIVITAAKTGQSPAQVVYSMSKAYGFTGAAPAANAVVEQLQTIQDAQSRNKTVAQASGNPSGDALTAQAIADMSDRDFERWYSKPENQARFMKALGGR</sequence>
<feature type="region of interest" description="Disordered" evidence="1">
    <location>
        <begin position="1"/>
        <end position="85"/>
    </location>
</feature>
<evidence type="ECO:0000313" key="3">
    <source>
        <dbReference type="Proteomes" id="UP001597263"/>
    </source>
</evidence>
<comment type="caution">
    <text evidence="2">The sequence shown here is derived from an EMBL/GenBank/DDBJ whole genome shotgun (WGS) entry which is preliminary data.</text>
</comment>
<feature type="compositionally biased region" description="Polar residues" evidence="1">
    <location>
        <begin position="32"/>
        <end position="48"/>
    </location>
</feature>
<dbReference type="Proteomes" id="UP001597263">
    <property type="component" value="Unassembled WGS sequence"/>
</dbReference>
<dbReference type="EMBL" id="JBHTMA010000026">
    <property type="protein sequence ID" value="MFD1226435.1"/>
    <property type="molecule type" value="Genomic_DNA"/>
</dbReference>
<evidence type="ECO:0008006" key="4">
    <source>
        <dbReference type="Google" id="ProtNLM"/>
    </source>
</evidence>
<accession>A0ABW3V378</accession>
<reference evidence="3" key="1">
    <citation type="journal article" date="2019" name="Int. J. Syst. Evol. Microbiol.">
        <title>The Global Catalogue of Microorganisms (GCM) 10K type strain sequencing project: providing services to taxonomists for standard genome sequencing and annotation.</title>
        <authorList>
            <consortium name="The Broad Institute Genomics Platform"/>
            <consortium name="The Broad Institute Genome Sequencing Center for Infectious Disease"/>
            <person name="Wu L."/>
            <person name="Ma J."/>
        </authorList>
    </citation>
    <scope>NUCLEOTIDE SEQUENCE [LARGE SCALE GENOMIC DNA]</scope>
    <source>
        <strain evidence="3">CCUG 49584</strain>
    </source>
</reference>
<evidence type="ECO:0000313" key="2">
    <source>
        <dbReference type="EMBL" id="MFD1226435.1"/>
    </source>
</evidence>
<evidence type="ECO:0000256" key="1">
    <source>
        <dbReference type="SAM" id="MobiDB-lite"/>
    </source>
</evidence>
<name>A0ABW3V378_9HYPH</name>
<gene>
    <name evidence="2" type="ORF">ACFQ35_04575</name>
</gene>
<proteinExistence type="predicted"/>
<protein>
    <recommendedName>
        <fullName evidence="4">Scaffolding protein</fullName>
    </recommendedName>
</protein>
<organism evidence="2 3">
    <name type="scientific">Pseudochrobactrum kiredjianiae</name>
    <dbReference type="NCBI Taxonomy" id="386305"/>
    <lineage>
        <taxon>Bacteria</taxon>
        <taxon>Pseudomonadati</taxon>
        <taxon>Pseudomonadota</taxon>
        <taxon>Alphaproteobacteria</taxon>
        <taxon>Hyphomicrobiales</taxon>
        <taxon>Brucellaceae</taxon>
        <taxon>Pseudochrobactrum</taxon>
    </lineage>
</organism>
<dbReference type="RefSeq" id="WP_289388091.1">
    <property type="nucleotide sequence ID" value="NZ_JAUCBM010000009.1"/>
</dbReference>
<keyword evidence="3" id="KW-1185">Reference proteome</keyword>
<feature type="compositionally biased region" description="Basic and acidic residues" evidence="1">
    <location>
        <begin position="72"/>
        <end position="85"/>
    </location>
</feature>